<accession>A0ABQ9XLA3</accession>
<gene>
    <name evidence="3" type="ORF">BLNAU_11838</name>
</gene>
<evidence type="ECO:0000256" key="1">
    <source>
        <dbReference type="SAM" id="Phobius"/>
    </source>
</evidence>
<dbReference type="Gene3D" id="1.10.510.10">
    <property type="entry name" value="Transferase(Phosphotransferase) domain 1"/>
    <property type="match status" value="1"/>
</dbReference>
<keyword evidence="1" id="KW-0812">Transmembrane</keyword>
<reference evidence="3 4" key="1">
    <citation type="journal article" date="2022" name="bioRxiv">
        <title>Genomics of Preaxostyla Flagellates Illuminates Evolutionary Transitions and the Path Towards Mitochondrial Loss.</title>
        <authorList>
            <person name="Novak L.V.F."/>
            <person name="Treitli S.C."/>
            <person name="Pyrih J."/>
            <person name="Halakuc P."/>
            <person name="Pipaliya S.V."/>
            <person name="Vacek V."/>
            <person name="Brzon O."/>
            <person name="Soukal P."/>
            <person name="Eme L."/>
            <person name="Dacks J.B."/>
            <person name="Karnkowska A."/>
            <person name="Elias M."/>
            <person name="Hampl V."/>
        </authorList>
    </citation>
    <scope>NUCLEOTIDE SEQUENCE [LARGE SCALE GENOMIC DNA]</scope>
    <source>
        <strain evidence="3">NAU3</strain>
        <tissue evidence="3">Gut</tissue>
    </source>
</reference>
<dbReference type="PROSITE" id="PS50011">
    <property type="entry name" value="PROTEIN_KINASE_DOM"/>
    <property type="match status" value="1"/>
</dbReference>
<evidence type="ECO:0000259" key="2">
    <source>
        <dbReference type="PROSITE" id="PS50011"/>
    </source>
</evidence>
<proteinExistence type="predicted"/>
<dbReference type="InterPro" id="IPR011009">
    <property type="entry name" value="Kinase-like_dom_sf"/>
</dbReference>
<feature type="transmembrane region" description="Helical" evidence="1">
    <location>
        <begin position="2041"/>
        <end position="2064"/>
    </location>
</feature>
<sequence>MKDTGAAELIPDTNGLSITGHGMEYLSNVFPLGTGPLFDFRTHPRVSGEAGLDCCVSLTSTSFRNSTSEGSPRTQSGHSATLIQRMIGCSMSHSTNHLSGTSGMNLNWRGSSLLVNSSFSTCVTNTDLPQVTEPSFPSDVSSYQYYTSHSDRIAFNATSVLNNRVYVDSCTFTALESSNSGAAISLHDVGADIWIKKSTFRNCQATNGEGGGIFISHNGAGLYNTGSIEIFGCAFTNCTCRLSGGHVSLAYFQSGVIAECIFKDFWIHPHLANDLLTDSFHISTNYFVRFHNSTFARNKGYRVGGLAVNAYGLTPSVVLSDLLYHENECVHQTESSKLSDCATNAVLKIQALDCFSTSFLPRSGQVDGINRFPSLVGPSILKVVMTEKLNDAKDGFLLEISFEGMFTGTSRKYSVALEDTNNNNFRIEGLSFGRTASESFSRPLLLTSAEETFKFNASFKIVSMEKAATTASNDYDVGEGPEPEWSLWYHATTSKFGNLIPMSFTTPLPPTLTKITSTLDTTNLNAVNLTLTINKVLGGDFKLIVTDTSDSSGAEIDLGTYSFEPSVAESSQSKPITIYPTGKLAYGKSYRIKTLESPTLPIVHSSRTFTVPVGPARIFSAVGSLSGTNETFVTITMTGERLPAGRSVVIEVQERKGEVVNPDADKISLSGTFPGLYGFITEFSLDIEIYNQTETMEYGKSYKIVSLTANGLKGVADPTAVFEVHPSPSRIEGTSSRVLDDAKTEVTVTVNGVGFTNTITSISVKGSTQAIAAKSVTLKSATVLEIVVPAGRLESSTTVEFGKEYVIESVTTSDSKTVYINSGVKFSVPVPSIVTGITPLLVADTNIHFTLSVTGTDFEAGSKWNVLLDGFETKPILIEMTSQTSGKSEKIKAGGLSEIQFGSTYAIKSIVRFDAASVHLVSAVASIAIPAGPTLTDVTANLNVDDLNEVILTLSMSRAAAQSLTLVVVDTLDVSESPIEVGSVIFALSTASVSKTMTVQVYGGSKLKYGKTYKVKSLSSTQLVVAHSPLTFEVPAAPARIVTAVGSLTGLNETFATISMNGQALPAGKSFSIVVQEMDGDAIKAGAALIPLSGTIEGSIGITTTCSLSKEIYQQAETMEYGKKYKIVSLIADGKTGITDATAHFEVPKSPGRVEATSDPRLNDAKTEVTVTVNGVGFTNTITSISVKRLTQTIAAKSVTLKSATVLEIVVPAGRLESSTTVEFGKKYVIESVTTSDSKTVYINSGVKFSVPLAPIVSSPFTTLNTTTNLHFKLSVSCANFQSGSKWNVFLQGRTQPILIEIGTSLTGESDWVKAGGNGELQFDSTYVITSITLHGSPAVHALFTDASFTTPKGPTLTSISNASVSLSDSNSVSMTLVGKRMPSALFTIQVVEVGQSSATHTLDGSFSSSENGKIDVEVRGKNTIKYGKVYQIETVSNDDVVVALPSTLTFEVPVFLTQASSALNVQNNEEVFVSVSGFGFPPSTNFDLTIVQVNDQNTAIGQSFTVGSKFSQTPSNGDISTHRITTTVETGKLEHGKKYKITSFDISSKSTAIEQDLVFDVLSPPTLTSIALIPSGNSKRVFKLEVNGTDLPQGETFVVKLKEYETTFEILVESLLSGSSSEIGLGFTDTLQFSTTYHLDKATLKSDPAISPAFSPLSFNTEAQPHPLILFADTTTHSDPLFCGDSNRPCSSIDVAWKIVQAFSATQIQLKIPLATTLSSPIAISEMMTVSLERGGVQTATLSIPPTSTGDSNNVLISIAGTIEIEHVNINVAASSHDFILLDVSSGSLSMKVVTLSRVMAEVLPIESLEELCSWETGLIRLSNSDVTVHTTVFSGFEMGVFWMEGSNLTLSFSSFGQNGQRTSFPSARQNIRCEGGVVSITQNAESNANTSHQWISSENCEVSLNTKTLPAPLFVPSLDAKNSKTTFDKKQSQFTVGIVGSMLIPCDISLEVFSITPSSSTSNDDTKSVVLPLSFDQTSHWSEDNLSLIIPSSSLALLSPTLQWEARLLFAGNQSTASFLFQLNSKEKMAQLFKASLPWFIPLVISIVVLLLAIIVIIIVCLHRRKNNAKEAKSKSHLAEEFDQEIAVKYDDGFLDYQTTNNIIELKDDEDGRHALAQNNYPSTELPVPEMEESKEDTPMLIPVTALRCEGDFPVVVVDGVNTLYQRIHHGNKITEMKKKEMGSRIAAGLIRMVEDKVHLGAAARLTPHWVVVDKNDSIHLRIEEPQNTPTQNPSDLLTTHNANSQIAKAPADGIEGIRWRAPEEGEKESEVNENVDKVKVSVFRLGLVLWEIETELVPFGEIDAVSAHRQLACGVELQFGRIRDSSIRELISQCLHVEPEQRPTLKDIFSTLETSMKNAQKQAVNSHLLNLQQDGMDFDIA</sequence>
<dbReference type="InterPro" id="IPR000719">
    <property type="entry name" value="Prot_kinase_dom"/>
</dbReference>
<dbReference type="SUPFAM" id="SSF51126">
    <property type="entry name" value="Pectin lyase-like"/>
    <property type="match status" value="1"/>
</dbReference>
<comment type="caution">
    <text evidence="3">The sequence shown here is derived from an EMBL/GenBank/DDBJ whole genome shotgun (WGS) entry which is preliminary data.</text>
</comment>
<keyword evidence="1" id="KW-1133">Transmembrane helix</keyword>
<dbReference type="Proteomes" id="UP001281761">
    <property type="component" value="Unassembled WGS sequence"/>
</dbReference>
<dbReference type="SUPFAM" id="SSF56112">
    <property type="entry name" value="Protein kinase-like (PK-like)"/>
    <property type="match status" value="1"/>
</dbReference>
<feature type="domain" description="Protein kinase" evidence="2">
    <location>
        <begin position="2064"/>
        <end position="2359"/>
    </location>
</feature>
<evidence type="ECO:0000313" key="4">
    <source>
        <dbReference type="Proteomes" id="UP001281761"/>
    </source>
</evidence>
<keyword evidence="4" id="KW-1185">Reference proteome</keyword>
<organism evidence="3 4">
    <name type="scientific">Blattamonas nauphoetae</name>
    <dbReference type="NCBI Taxonomy" id="2049346"/>
    <lineage>
        <taxon>Eukaryota</taxon>
        <taxon>Metamonada</taxon>
        <taxon>Preaxostyla</taxon>
        <taxon>Oxymonadida</taxon>
        <taxon>Blattamonas</taxon>
    </lineage>
</organism>
<protein>
    <recommendedName>
        <fullName evidence="2">Protein kinase domain-containing protein</fullName>
    </recommendedName>
</protein>
<name>A0ABQ9XLA3_9EUKA</name>
<dbReference type="InterPro" id="IPR001245">
    <property type="entry name" value="Ser-Thr/Tyr_kinase_cat_dom"/>
</dbReference>
<dbReference type="EMBL" id="JARBJD010000094">
    <property type="protein sequence ID" value="KAK2953213.1"/>
    <property type="molecule type" value="Genomic_DNA"/>
</dbReference>
<dbReference type="Pfam" id="PF07714">
    <property type="entry name" value="PK_Tyr_Ser-Thr"/>
    <property type="match status" value="1"/>
</dbReference>
<dbReference type="InterPro" id="IPR011050">
    <property type="entry name" value="Pectin_lyase_fold/virulence"/>
</dbReference>
<keyword evidence="1" id="KW-0472">Membrane</keyword>
<evidence type="ECO:0000313" key="3">
    <source>
        <dbReference type="EMBL" id="KAK2953213.1"/>
    </source>
</evidence>